<keyword evidence="3" id="KW-1185">Reference proteome</keyword>
<evidence type="ECO:0000313" key="2">
    <source>
        <dbReference type="EMBL" id="MET3657292.1"/>
    </source>
</evidence>
<keyword evidence="1" id="KW-1133">Transmembrane helix</keyword>
<gene>
    <name evidence="2" type="ORF">ABIC55_002379</name>
</gene>
<evidence type="ECO:0000256" key="1">
    <source>
        <dbReference type="SAM" id="Phobius"/>
    </source>
</evidence>
<evidence type="ECO:0000313" key="3">
    <source>
        <dbReference type="Proteomes" id="UP001549104"/>
    </source>
</evidence>
<protein>
    <submittedName>
        <fullName evidence="2">Uncharacterized protein</fullName>
    </submittedName>
</protein>
<feature type="transmembrane region" description="Helical" evidence="1">
    <location>
        <begin position="75"/>
        <end position="97"/>
    </location>
</feature>
<dbReference type="Proteomes" id="UP001549104">
    <property type="component" value="Unassembled WGS sequence"/>
</dbReference>
<feature type="transmembrane region" description="Helical" evidence="1">
    <location>
        <begin position="20"/>
        <end position="36"/>
    </location>
</feature>
<sequence length="106" mass="11643">MSFLTITMSLADLQSYLNRIDELLIIGLLSSIVFIWRSKKLGIAQYLLYIISVMSIGIAGYTGILGGILADELNLGGNIVHELIVISLGIFTIFYTLEKSADDTNK</sequence>
<comment type="caution">
    <text evidence="2">The sequence shown here is derived from an EMBL/GenBank/DDBJ whole genome shotgun (WGS) entry which is preliminary data.</text>
</comment>
<feature type="transmembrane region" description="Helical" evidence="1">
    <location>
        <begin position="48"/>
        <end position="69"/>
    </location>
</feature>
<reference evidence="2 3" key="1">
    <citation type="submission" date="2024-06" db="EMBL/GenBank/DDBJ databases">
        <title>Sorghum-associated microbial communities from plants grown in Nebraska, USA.</title>
        <authorList>
            <person name="Schachtman D."/>
        </authorList>
    </citation>
    <scope>NUCLEOTIDE SEQUENCE [LARGE SCALE GENOMIC DNA]</scope>
    <source>
        <strain evidence="2 3">1288</strain>
    </source>
</reference>
<dbReference type="RefSeq" id="WP_354313245.1">
    <property type="nucleotide sequence ID" value="NZ_JBEPME010000003.1"/>
</dbReference>
<keyword evidence="1" id="KW-0472">Membrane</keyword>
<dbReference type="EMBL" id="JBEPME010000003">
    <property type="protein sequence ID" value="MET3657292.1"/>
    <property type="molecule type" value="Genomic_DNA"/>
</dbReference>
<name>A0ABV2K884_SPOPS</name>
<keyword evidence="1" id="KW-0812">Transmembrane</keyword>
<organism evidence="2 3">
    <name type="scientific">Sporosarcina psychrophila</name>
    <name type="common">Bacillus psychrophilus</name>
    <dbReference type="NCBI Taxonomy" id="1476"/>
    <lineage>
        <taxon>Bacteria</taxon>
        <taxon>Bacillati</taxon>
        <taxon>Bacillota</taxon>
        <taxon>Bacilli</taxon>
        <taxon>Bacillales</taxon>
        <taxon>Caryophanaceae</taxon>
        <taxon>Sporosarcina</taxon>
    </lineage>
</organism>
<proteinExistence type="predicted"/>
<accession>A0ABV2K884</accession>